<evidence type="ECO:0000256" key="1">
    <source>
        <dbReference type="SAM" id="MobiDB-lite"/>
    </source>
</evidence>
<feature type="region of interest" description="Disordered" evidence="1">
    <location>
        <begin position="1"/>
        <end position="37"/>
    </location>
</feature>
<feature type="compositionally biased region" description="Polar residues" evidence="1">
    <location>
        <begin position="366"/>
        <end position="385"/>
    </location>
</feature>
<comment type="caution">
    <text evidence="2">The sequence shown here is derived from an EMBL/GenBank/DDBJ whole genome shotgun (WGS) entry which is preliminary data.</text>
</comment>
<organism evidence="2 3">
    <name type="scientific">Heterodermia speciosa</name>
    <dbReference type="NCBI Taxonomy" id="116794"/>
    <lineage>
        <taxon>Eukaryota</taxon>
        <taxon>Fungi</taxon>
        <taxon>Dikarya</taxon>
        <taxon>Ascomycota</taxon>
        <taxon>Pezizomycotina</taxon>
        <taxon>Lecanoromycetes</taxon>
        <taxon>OSLEUM clade</taxon>
        <taxon>Lecanoromycetidae</taxon>
        <taxon>Caliciales</taxon>
        <taxon>Physciaceae</taxon>
        <taxon>Heterodermia</taxon>
    </lineage>
</organism>
<proteinExistence type="predicted"/>
<feature type="compositionally biased region" description="Low complexity" evidence="1">
    <location>
        <begin position="266"/>
        <end position="291"/>
    </location>
</feature>
<feature type="compositionally biased region" description="Low complexity" evidence="1">
    <location>
        <begin position="354"/>
        <end position="365"/>
    </location>
</feature>
<feature type="compositionally biased region" description="Low complexity" evidence="1">
    <location>
        <begin position="12"/>
        <end position="29"/>
    </location>
</feature>
<gene>
    <name evidence="2" type="ORF">HETSPECPRED_004975</name>
</gene>
<feature type="compositionally biased region" description="Polar residues" evidence="1">
    <location>
        <begin position="292"/>
        <end position="301"/>
    </location>
</feature>
<dbReference type="Proteomes" id="UP000664521">
    <property type="component" value="Unassembled WGS sequence"/>
</dbReference>
<feature type="compositionally biased region" description="Polar residues" evidence="1">
    <location>
        <begin position="331"/>
        <end position="343"/>
    </location>
</feature>
<evidence type="ECO:0000313" key="2">
    <source>
        <dbReference type="EMBL" id="CAF9905377.1"/>
    </source>
</evidence>
<dbReference type="OrthoDB" id="5324651at2759"/>
<reference evidence="2" key="1">
    <citation type="submission" date="2021-03" db="EMBL/GenBank/DDBJ databases">
        <authorList>
            <person name="Tagirdzhanova G."/>
        </authorList>
    </citation>
    <scope>NUCLEOTIDE SEQUENCE</scope>
</reference>
<dbReference type="AlphaFoldDB" id="A0A8H3HWJ6"/>
<dbReference type="EMBL" id="CAJPDS010000003">
    <property type="protein sequence ID" value="CAF9905377.1"/>
    <property type="molecule type" value="Genomic_DNA"/>
</dbReference>
<feature type="compositionally biased region" description="Low complexity" evidence="1">
    <location>
        <begin position="315"/>
        <end position="326"/>
    </location>
</feature>
<sequence length="404" mass="43393">MDPNTILPSPPSSTCSSLDSRPSSPISRPFSRRGSKSATELPFSDVRRILGYVQEELEGISYAILEGSNPGLLEAKGIDCADGVELNWACRHLPPHCPASMSETLNDWLPDIRHAYVHRYKFSALAVCKTVYEAAVFAKSVGYEALGRRIEDIAAEMDWCRVEMEKRSGDLPGEEEVKKMVSGRLQGVLKASRKEMGWEVKDGWEVSAAVREYTFEQKLEENAWADPRAWGQDRNRRYRDASASSGSRATPVRRPSVVDNVGSWRSSLPGCGSSTTPTSGSSVASSPSRPTAQTGSASSPARLSPGDSEGNFWGSSTSVKAASASAERPSAQRTSNSPPTGLSSGVEKGVSWRSSASGNLLSGNSTPSRSVPSSEEKPSAQSTSKAYVPPAKRGGSAPSWTRKR</sequence>
<evidence type="ECO:0000313" key="3">
    <source>
        <dbReference type="Proteomes" id="UP000664521"/>
    </source>
</evidence>
<feature type="region of interest" description="Disordered" evidence="1">
    <location>
        <begin position="235"/>
        <end position="404"/>
    </location>
</feature>
<accession>A0A8H3HWJ6</accession>
<name>A0A8H3HWJ6_9LECA</name>
<keyword evidence="3" id="KW-1185">Reference proteome</keyword>
<protein>
    <submittedName>
        <fullName evidence="2">Uncharacterized protein</fullName>
    </submittedName>
</protein>